<protein>
    <submittedName>
        <fullName evidence="2">GMP synthase</fullName>
        <ecNumber evidence="2">6.3.5.2</ecNumber>
    </submittedName>
</protein>
<dbReference type="EC" id="6.3.5.2" evidence="2"/>
<name>A0A1R4JUQ2_9ACTN</name>
<accession>A0A1R4JUQ2</accession>
<dbReference type="Gene3D" id="3.40.50.880">
    <property type="match status" value="1"/>
</dbReference>
<evidence type="ECO:0000259" key="1">
    <source>
        <dbReference type="Pfam" id="PF00117"/>
    </source>
</evidence>
<dbReference type="PROSITE" id="PS51273">
    <property type="entry name" value="GATASE_TYPE_1"/>
    <property type="match status" value="1"/>
</dbReference>
<dbReference type="SUPFAM" id="SSF52317">
    <property type="entry name" value="Class I glutamine amidotransferase-like"/>
    <property type="match status" value="1"/>
</dbReference>
<evidence type="ECO:0000313" key="3">
    <source>
        <dbReference type="Proteomes" id="UP000188342"/>
    </source>
</evidence>
<dbReference type="PANTHER" id="PTHR42695">
    <property type="entry name" value="GLUTAMINE AMIDOTRANSFERASE YLR126C-RELATED"/>
    <property type="match status" value="1"/>
</dbReference>
<dbReference type="InterPro" id="IPR029062">
    <property type="entry name" value="Class_I_gatase-like"/>
</dbReference>
<dbReference type="GO" id="GO:0003922">
    <property type="term" value="F:GMP synthase (glutamine-hydrolyzing) activity"/>
    <property type="evidence" value="ECO:0007669"/>
    <property type="project" value="UniProtKB-EC"/>
</dbReference>
<dbReference type="CDD" id="cd01741">
    <property type="entry name" value="GATase1_1"/>
    <property type="match status" value="1"/>
</dbReference>
<dbReference type="RefSeq" id="WP_094764952.1">
    <property type="nucleotide sequence ID" value="NZ_FUKQ01000035.1"/>
</dbReference>
<dbReference type="InterPro" id="IPR044992">
    <property type="entry name" value="ChyE-like"/>
</dbReference>
<dbReference type="PANTHER" id="PTHR42695:SF5">
    <property type="entry name" value="GLUTAMINE AMIDOTRANSFERASE YLR126C-RELATED"/>
    <property type="match status" value="1"/>
</dbReference>
<dbReference type="STRING" id="1255658.FM114_09755"/>
<dbReference type="Pfam" id="PF00117">
    <property type="entry name" value="GATase"/>
    <property type="match status" value="1"/>
</dbReference>
<keyword evidence="3" id="KW-1185">Reference proteome</keyword>
<gene>
    <name evidence="2" type="ORF">FM114_09755</name>
</gene>
<dbReference type="EMBL" id="FUKQ01000035">
    <property type="protein sequence ID" value="SJN35810.1"/>
    <property type="molecule type" value="Genomic_DNA"/>
</dbReference>
<organism evidence="2 3">
    <name type="scientific">Luteococcus japonicus LSP_Lj1</name>
    <dbReference type="NCBI Taxonomy" id="1255658"/>
    <lineage>
        <taxon>Bacteria</taxon>
        <taxon>Bacillati</taxon>
        <taxon>Actinomycetota</taxon>
        <taxon>Actinomycetes</taxon>
        <taxon>Propionibacteriales</taxon>
        <taxon>Propionibacteriaceae</taxon>
        <taxon>Luteococcus</taxon>
    </lineage>
</organism>
<dbReference type="AlphaFoldDB" id="A0A1R4JUQ2"/>
<reference evidence="2 3" key="1">
    <citation type="submission" date="2017-02" db="EMBL/GenBank/DDBJ databases">
        <authorList>
            <person name="Peterson S.W."/>
        </authorList>
    </citation>
    <scope>NUCLEOTIDE SEQUENCE [LARGE SCALE GENOMIC DNA]</scope>
    <source>
        <strain evidence="2 3">LSP_Lj1</strain>
    </source>
</reference>
<feature type="domain" description="Glutamine amidotransferase" evidence="1">
    <location>
        <begin position="31"/>
        <end position="186"/>
    </location>
</feature>
<evidence type="ECO:0000313" key="2">
    <source>
        <dbReference type="EMBL" id="SJN35810.1"/>
    </source>
</evidence>
<dbReference type="InterPro" id="IPR017926">
    <property type="entry name" value="GATASE"/>
</dbReference>
<dbReference type="GO" id="GO:0005829">
    <property type="term" value="C:cytosol"/>
    <property type="evidence" value="ECO:0007669"/>
    <property type="project" value="TreeGrafter"/>
</dbReference>
<dbReference type="OrthoDB" id="5196541at2"/>
<sequence>MAKKPRITVLQPEADVPLERFDAWLREGLRLTIIDLATKDVPNLETIGDGLVVLGGRMGVHDDIRWIGEVKDLIADAHAIDLPILGICLGHQLLAEALGGQVSVADERGPEDGPVTLEWLPGAEEDPVLGAIAASGAPVPMSHHDAVTELPEGATELARSQTYPNQAFRLGSAVGVQFDPEASPELMQYWWTKEHRTKATTMLDRMRAGNDRTEPACRSIAQGFITEVLGNA</sequence>
<proteinExistence type="predicted"/>
<keyword evidence="2" id="KW-0436">Ligase</keyword>
<dbReference type="Proteomes" id="UP000188342">
    <property type="component" value="Unassembled WGS sequence"/>
</dbReference>